<accession>A0A212SA15</accession>
<dbReference type="OrthoDB" id="9767044at2"/>
<dbReference type="AlphaFoldDB" id="A0A212SA15"/>
<dbReference type="InterPro" id="IPR049939">
    <property type="entry name" value="NifE-like"/>
</dbReference>
<dbReference type="Gene3D" id="3.40.50.1980">
    <property type="entry name" value="Nitrogenase molybdenum iron protein domain"/>
    <property type="match status" value="3"/>
</dbReference>
<dbReference type="Proteomes" id="UP000198418">
    <property type="component" value="Unassembled WGS sequence"/>
</dbReference>
<protein>
    <submittedName>
        <fullName evidence="2">Nitrogenase molybdenum-iron protein, alpha and beta chains</fullName>
    </submittedName>
</protein>
<name>A0A212SA15_RHOAC</name>
<evidence type="ECO:0000313" key="3">
    <source>
        <dbReference type="Proteomes" id="UP000198418"/>
    </source>
</evidence>
<dbReference type="GO" id="GO:0016491">
    <property type="term" value="F:oxidoreductase activity"/>
    <property type="evidence" value="ECO:0007669"/>
    <property type="project" value="InterPro"/>
</dbReference>
<feature type="domain" description="Nitrogenase/oxidoreductase component 1" evidence="1">
    <location>
        <begin position="55"/>
        <end position="396"/>
    </location>
</feature>
<evidence type="ECO:0000259" key="1">
    <source>
        <dbReference type="Pfam" id="PF00148"/>
    </source>
</evidence>
<gene>
    <name evidence="2" type="ORF">SAMN06265338_11810</name>
</gene>
<organism evidence="2 3">
    <name type="scientific">Rhodoblastus acidophilus</name>
    <name type="common">Rhodopseudomonas acidophila</name>
    <dbReference type="NCBI Taxonomy" id="1074"/>
    <lineage>
        <taxon>Bacteria</taxon>
        <taxon>Pseudomonadati</taxon>
        <taxon>Pseudomonadota</taxon>
        <taxon>Alphaproteobacteria</taxon>
        <taxon>Hyphomicrobiales</taxon>
        <taxon>Rhodoblastaceae</taxon>
        <taxon>Rhodoblastus</taxon>
    </lineage>
</organism>
<dbReference type="PANTHER" id="PTHR42956:SF1">
    <property type="entry name" value="NITROGENASE IRON-MOLYBDENUM COFACTOR BIOSYNTHESIS PROTEIN NIFE"/>
    <property type="match status" value="1"/>
</dbReference>
<evidence type="ECO:0000313" key="2">
    <source>
        <dbReference type="EMBL" id="SNB82118.1"/>
    </source>
</evidence>
<dbReference type="RefSeq" id="WP_088522307.1">
    <property type="nucleotide sequence ID" value="NZ_FYDG01000018.1"/>
</dbReference>
<dbReference type="SUPFAM" id="SSF53807">
    <property type="entry name" value="Helical backbone' metal receptor"/>
    <property type="match status" value="1"/>
</dbReference>
<reference evidence="3" key="1">
    <citation type="submission" date="2017-06" db="EMBL/GenBank/DDBJ databases">
        <authorList>
            <person name="Varghese N."/>
            <person name="Submissions S."/>
        </authorList>
    </citation>
    <scope>NUCLEOTIDE SEQUENCE [LARGE SCALE GENOMIC DNA]</scope>
    <source>
        <strain evidence="3">DSM 137</strain>
    </source>
</reference>
<dbReference type="EMBL" id="FYDG01000018">
    <property type="protein sequence ID" value="SNB82118.1"/>
    <property type="molecule type" value="Genomic_DNA"/>
</dbReference>
<keyword evidence="3" id="KW-1185">Reference proteome</keyword>
<dbReference type="Pfam" id="PF00148">
    <property type="entry name" value="Oxidored_nitro"/>
    <property type="match status" value="1"/>
</dbReference>
<sequence>MARRSRLLPRETRLGALGARLADAEAVAADFAGDDLPQKRIRTFSEAAHDDLSVALHVLGLVEDLGLVVHGPRGCAVGADAPLERIAVTDLDQRDTVLGAGDALARALLRLDETAGPAALVVLGSPVVAINNDEIRAVVAEVADQIGKPVVWARTDGFRSHIAATGADAAADALLNLIGAPEGEREPDLVNVLTCWTGAAVDDFVAALDSLGLRVNLLPAGAHVADLRRAARASASVVLDPDGLDALASGLAERFGVPVLETPPPVGPMATATALTGLADLVGREIHVDGSSPPIESLRSRRVVLAGPSAFAFALSDLVEEAGGEVVGLTVPHLDRSHAQNLARFSARRPRAQIHVGEAQGFELANVLQRLAPDVVVGSADAVAAALRLGVPAARLDPAAVIGVPGARALAKAVDDALAGAALAARLARSSARYSAGWLRRSPDWHVKLEVK</sequence>
<dbReference type="PANTHER" id="PTHR42956">
    <property type="entry name" value="NITROGENASE IRON-MOLYBDENUM COFACTOR BIOSYNTHESIS PROTEIN NIFE"/>
    <property type="match status" value="1"/>
</dbReference>
<dbReference type="InterPro" id="IPR000510">
    <property type="entry name" value="Nase/OxRdtase_comp1"/>
</dbReference>
<proteinExistence type="predicted"/>